<feature type="transmembrane region" description="Helical" evidence="1">
    <location>
        <begin position="41"/>
        <end position="60"/>
    </location>
</feature>
<evidence type="ECO:0000256" key="1">
    <source>
        <dbReference type="SAM" id="Phobius"/>
    </source>
</evidence>
<evidence type="ECO:0000313" key="2">
    <source>
        <dbReference type="EMBL" id="MEH8018789.1"/>
    </source>
</evidence>
<accession>A0ABU8C9X9</accession>
<feature type="transmembrane region" description="Helical" evidence="1">
    <location>
        <begin position="103"/>
        <end position="121"/>
    </location>
</feature>
<proteinExistence type="predicted"/>
<dbReference type="Proteomes" id="UP001375382">
    <property type="component" value="Unassembled WGS sequence"/>
</dbReference>
<sequence>MMTNRTGWKLFFVLTVIYLLLGVFSLIQATQQPVAMTNSEIAGWLFMLAFAVLTAIASYGYAWRKIIGFGKFWYLLLAAALLAVIYEGTNMYQSADTDSSEKLFVAIVGLVYFGFFSRLMLNYAAEDHKS</sequence>
<keyword evidence="1" id="KW-0472">Membrane</keyword>
<gene>
    <name evidence="2" type="ORF">MN202_16220</name>
</gene>
<keyword evidence="3" id="KW-1185">Reference proteome</keyword>
<feature type="transmembrane region" description="Helical" evidence="1">
    <location>
        <begin position="72"/>
        <end position="91"/>
    </location>
</feature>
<reference evidence="2 3" key="1">
    <citation type="journal article" date="2023" name="Ecotoxicol. Environ. Saf.">
        <title>Mercury remediation potential of mercury-resistant strain Rheinheimera metallidurans sp. nov. isolated from a municipal waste dumping site.</title>
        <authorList>
            <person name="Yadav V."/>
            <person name="Manjhi A."/>
            <person name="Vadakedath N."/>
        </authorList>
    </citation>
    <scope>NUCLEOTIDE SEQUENCE [LARGE SCALE GENOMIC DNA]</scope>
    <source>
        <strain evidence="2 3">E-49</strain>
    </source>
</reference>
<organism evidence="2 3">
    <name type="scientific">Rheinheimera muenzenbergensis</name>
    <dbReference type="NCBI Taxonomy" id="1193628"/>
    <lineage>
        <taxon>Bacteria</taxon>
        <taxon>Pseudomonadati</taxon>
        <taxon>Pseudomonadota</taxon>
        <taxon>Gammaproteobacteria</taxon>
        <taxon>Chromatiales</taxon>
        <taxon>Chromatiaceae</taxon>
        <taxon>Rheinheimera</taxon>
    </lineage>
</organism>
<evidence type="ECO:0000313" key="3">
    <source>
        <dbReference type="Proteomes" id="UP001375382"/>
    </source>
</evidence>
<keyword evidence="1" id="KW-0812">Transmembrane</keyword>
<name>A0ABU8C9X9_9GAMM</name>
<comment type="caution">
    <text evidence="2">The sequence shown here is derived from an EMBL/GenBank/DDBJ whole genome shotgun (WGS) entry which is preliminary data.</text>
</comment>
<dbReference type="EMBL" id="JALAAR010000016">
    <property type="protein sequence ID" value="MEH8018789.1"/>
    <property type="molecule type" value="Genomic_DNA"/>
</dbReference>
<protein>
    <submittedName>
        <fullName evidence="2">Uncharacterized protein</fullName>
    </submittedName>
</protein>
<keyword evidence="1" id="KW-1133">Transmembrane helix</keyword>